<proteinExistence type="predicted"/>
<dbReference type="EMBL" id="AVOT02000134">
    <property type="protein sequence ID" value="MBW0461267.1"/>
    <property type="molecule type" value="Genomic_DNA"/>
</dbReference>
<comment type="caution">
    <text evidence="2">The sequence shown here is derived from an EMBL/GenBank/DDBJ whole genome shotgun (WGS) entry which is preliminary data.</text>
</comment>
<feature type="compositionally biased region" description="Basic and acidic residues" evidence="1">
    <location>
        <begin position="76"/>
        <end position="90"/>
    </location>
</feature>
<feature type="compositionally biased region" description="Polar residues" evidence="1">
    <location>
        <begin position="1"/>
        <end position="13"/>
    </location>
</feature>
<feature type="region of interest" description="Disordered" evidence="1">
    <location>
        <begin position="1"/>
        <end position="97"/>
    </location>
</feature>
<accession>A0A9Q3B9Y0</accession>
<feature type="compositionally biased region" description="Polar residues" evidence="1">
    <location>
        <begin position="61"/>
        <end position="75"/>
    </location>
</feature>
<evidence type="ECO:0000256" key="1">
    <source>
        <dbReference type="SAM" id="MobiDB-lite"/>
    </source>
</evidence>
<reference evidence="2" key="1">
    <citation type="submission" date="2021-03" db="EMBL/GenBank/DDBJ databases">
        <title>Draft genome sequence of rust myrtle Austropuccinia psidii MF-1, a brazilian biotype.</title>
        <authorList>
            <person name="Quecine M.C."/>
            <person name="Pachon D.M.R."/>
            <person name="Bonatelli M.L."/>
            <person name="Correr F.H."/>
            <person name="Franceschini L.M."/>
            <person name="Leite T.F."/>
            <person name="Margarido G.R.A."/>
            <person name="Almeida C.A."/>
            <person name="Ferrarezi J.A."/>
            <person name="Labate C.A."/>
        </authorList>
    </citation>
    <scope>NUCLEOTIDE SEQUENCE</scope>
    <source>
        <strain evidence="2">MF-1</strain>
    </source>
</reference>
<organism evidence="2 3">
    <name type="scientific">Austropuccinia psidii MF-1</name>
    <dbReference type="NCBI Taxonomy" id="1389203"/>
    <lineage>
        <taxon>Eukaryota</taxon>
        <taxon>Fungi</taxon>
        <taxon>Dikarya</taxon>
        <taxon>Basidiomycota</taxon>
        <taxon>Pucciniomycotina</taxon>
        <taxon>Pucciniomycetes</taxon>
        <taxon>Pucciniales</taxon>
        <taxon>Sphaerophragmiaceae</taxon>
        <taxon>Austropuccinia</taxon>
    </lineage>
</organism>
<dbReference type="Proteomes" id="UP000765509">
    <property type="component" value="Unassembled WGS sequence"/>
</dbReference>
<dbReference type="AlphaFoldDB" id="A0A9Q3B9Y0"/>
<name>A0A9Q3B9Y0_9BASI</name>
<keyword evidence="3" id="KW-1185">Reference proteome</keyword>
<evidence type="ECO:0000313" key="2">
    <source>
        <dbReference type="EMBL" id="MBW0461267.1"/>
    </source>
</evidence>
<evidence type="ECO:0000313" key="3">
    <source>
        <dbReference type="Proteomes" id="UP000765509"/>
    </source>
</evidence>
<protein>
    <submittedName>
        <fullName evidence="2">Uncharacterized protein</fullName>
    </submittedName>
</protein>
<feature type="compositionally biased region" description="Basic and acidic residues" evidence="1">
    <location>
        <begin position="49"/>
        <end position="59"/>
    </location>
</feature>
<gene>
    <name evidence="2" type="ORF">O181_000982</name>
</gene>
<sequence length="97" mass="10711">MPTPTKSSQNSIPEPSPFKMEPCGMFPPQQDPIFDQDSKENLSTPKGSPNKETKPEKFQEPSGSDTEDNQGIQNSKTKDKDEISPSHEYKIGSSPSK</sequence>